<organism evidence="1 2">
    <name type="scientific">Bifidobacterium moukalabense DSM 27321</name>
    <dbReference type="NCBI Taxonomy" id="1435051"/>
    <lineage>
        <taxon>Bacteria</taxon>
        <taxon>Bacillati</taxon>
        <taxon>Actinomycetota</taxon>
        <taxon>Actinomycetes</taxon>
        <taxon>Bifidobacteriales</taxon>
        <taxon>Bifidobacteriaceae</taxon>
        <taxon>Bifidobacterium</taxon>
    </lineage>
</organism>
<dbReference type="GeneID" id="97502556"/>
<dbReference type="OrthoDB" id="3194840at2"/>
<dbReference type="RefSeq" id="WP_034873946.1">
    <property type="nucleotide sequence ID" value="NZ_AZMV01000001.1"/>
</dbReference>
<dbReference type="Pfam" id="PF09355">
    <property type="entry name" value="Phage_Gp19"/>
    <property type="match status" value="1"/>
</dbReference>
<comment type="caution">
    <text evidence="1">The sequence shown here is derived from an EMBL/GenBank/DDBJ whole genome shotgun (WGS) entry which is preliminary data.</text>
</comment>
<name>W4NCK3_9BIFI</name>
<dbReference type="Proteomes" id="UP000019155">
    <property type="component" value="Unassembled WGS sequence"/>
</dbReference>
<evidence type="ECO:0000313" key="1">
    <source>
        <dbReference type="EMBL" id="ETY72216.1"/>
    </source>
</evidence>
<reference evidence="1 2" key="1">
    <citation type="journal article" date="2014" name="Genome Announc.">
        <title>The Genome Sequence of Bifidobacterium moukalabense DSM 27321 Highlights the Close Phylogenetic Relatedness with the Bifidobacterium dentium Taxon.</title>
        <authorList>
            <person name="Lugli G.A."/>
            <person name="Duranti S."/>
            <person name="Milani C."/>
            <person name="Turroni F."/>
            <person name="Viappiani A."/>
            <person name="Mangifesta M."/>
            <person name="van Sinderen D."/>
            <person name="Ventura M."/>
        </authorList>
    </citation>
    <scope>NUCLEOTIDE SEQUENCE [LARGE SCALE GENOMIC DNA]</scope>
    <source>
        <strain evidence="1 2">DSM 27321</strain>
    </source>
</reference>
<proteinExistence type="predicted"/>
<dbReference type="InterPro" id="IPR018963">
    <property type="entry name" value="Mycophage_D29_Gp19"/>
</dbReference>
<dbReference type="EMBL" id="AZMV01000001">
    <property type="protein sequence ID" value="ETY72216.1"/>
    <property type="molecule type" value="Genomic_DNA"/>
</dbReference>
<keyword evidence="2" id="KW-1185">Reference proteome</keyword>
<evidence type="ECO:0000313" key="2">
    <source>
        <dbReference type="Proteomes" id="UP000019155"/>
    </source>
</evidence>
<dbReference type="eggNOG" id="ENOG50338N2">
    <property type="taxonomic scope" value="Bacteria"/>
</dbReference>
<gene>
    <name evidence="1" type="ORF">BMOU_0230</name>
</gene>
<accession>W4NCK3</accession>
<dbReference type="AlphaFoldDB" id="W4NCK3"/>
<dbReference type="STRING" id="1435051.BMOU_0230"/>
<protein>
    <submittedName>
        <fullName evidence="1">Phage protein Gp19/Gp15/Gp42</fullName>
    </submittedName>
</protein>
<sequence>MTAEPFAKVADLEQAWRQLDQTEQARAERLLAAASRKIRLQCPSWRSAETAEPGVCKDICCAMVKRAMLADESNPEGWSQGTRTTGPFTDSWTYANPNGDLYLTGSELDDLNALSTSRMFTVRMIGDDT</sequence>
<dbReference type="PATRIC" id="fig|1435051.3.peg.226"/>